<evidence type="ECO:0000256" key="4">
    <source>
        <dbReference type="ARBA" id="ARBA00022989"/>
    </source>
</evidence>
<organism evidence="10 11">
    <name type="scientific">Candidatus Kaiserbacteria bacterium CG_4_8_14_3_um_filter_38_9</name>
    <dbReference type="NCBI Taxonomy" id="1974599"/>
    <lineage>
        <taxon>Bacteria</taxon>
        <taxon>Candidatus Kaiseribacteriota</taxon>
    </lineage>
</organism>
<name>A0A2M7IQ38_9BACT</name>
<feature type="non-terminal residue" evidence="10">
    <location>
        <position position="1"/>
    </location>
</feature>
<evidence type="ECO:0000256" key="7">
    <source>
        <dbReference type="RuleBase" id="RU000320"/>
    </source>
</evidence>
<feature type="domain" description="NADH:quinone oxidoreductase/Mrp antiporter transmembrane" evidence="9">
    <location>
        <begin position="12"/>
        <end position="218"/>
    </location>
</feature>
<dbReference type="Pfam" id="PF00361">
    <property type="entry name" value="Proton_antipo_M"/>
    <property type="match status" value="1"/>
</dbReference>
<accession>A0A2M7IQ38</accession>
<keyword evidence="3 7" id="KW-0812">Transmembrane</keyword>
<evidence type="ECO:0000256" key="5">
    <source>
        <dbReference type="ARBA" id="ARBA00023002"/>
    </source>
</evidence>
<dbReference type="InterPro" id="IPR052175">
    <property type="entry name" value="ComplexI-like_HydComp"/>
</dbReference>
<dbReference type="AlphaFoldDB" id="A0A2M7IQ38"/>
<dbReference type="PANTHER" id="PTHR42682:SF5">
    <property type="entry name" value="HYDROGENASE-4 COMPONENT F"/>
    <property type="match status" value="1"/>
</dbReference>
<protein>
    <submittedName>
        <fullName evidence="10">Hydrogenase</fullName>
    </submittedName>
</protein>
<evidence type="ECO:0000313" key="10">
    <source>
        <dbReference type="EMBL" id="PIW97344.1"/>
    </source>
</evidence>
<evidence type="ECO:0000256" key="6">
    <source>
        <dbReference type="ARBA" id="ARBA00023136"/>
    </source>
</evidence>
<dbReference type="PANTHER" id="PTHR42682">
    <property type="entry name" value="HYDROGENASE-4 COMPONENT F"/>
    <property type="match status" value="1"/>
</dbReference>
<feature type="transmembrane region" description="Helical" evidence="8">
    <location>
        <begin position="49"/>
        <end position="69"/>
    </location>
</feature>
<dbReference type="Proteomes" id="UP000230837">
    <property type="component" value="Unassembled WGS sequence"/>
</dbReference>
<feature type="transmembrane region" description="Helical" evidence="8">
    <location>
        <begin position="209"/>
        <end position="229"/>
    </location>
</feature>
<keyword evidence="4 8" id="KW-1133">Transmembrane helix</keyword>
<dbReference type="GO" id="GO:0016491">
    <property type="term" value="F:oxidoreductase activity"/>
    <property type="evidence" value="ECO:0007669"/>
    <property type="project" value="UniProtKB-KW"/>
</dbReference>
<evidence type="ECO:0000313" key="11">
    <source>
        <dbReference type="Proteomes" id="UP000230837"/>
    </source>
</evidence>
<sequence length="286" mass="30764">LDNSGQLDPLLAKIAFIFILIGYGTKVGLAPMHTWKPDAYSKAPAPMGALLAGALLPVAFVIILKFKIITDASVGADFSQQLLIVFGLLSITLAALVMFNARNYKRMLAYSSIENAGIMALGFGFGGIGIFATILHLIYHSITKVILFLTAGNMLLKFSSDKINKVSGTLSIVPLSSALLIIGFLIITGTPPFGIFLTKMQILLAGMQTYPVVSGLALLFMGIIFISFLKHITAMVFGDSEADIKPGEDGLWLLIPPTVFLGIIIYLSFTLPPFLKTLITEATNIY</sequence>
<keyword evidence="5" id="KW-0560">Oxidoreductase</keyword>
<evidence type="ECO:0000256" key="3">
    <source>
        <dbReference type="ARBA" id="ARBA00022692"/>
    </source>
</evidence>
<keyword evidence="2" id="KW-1003">Cell membrane</keyword>
<evidence type="ECO:0000259" key="9">
    <source>
        <dbReference type="Pfam" id="PF00361"/>
    </source>
</evidence>
<dbReference type="InterPro" id="IPR001750">
    <property type="entry name" value="ND/Mrp_TM"/>
</dbReference>
<dbReference type="EMBL" id="PFHR01000004">
    <property type="protein sequence ID" value="PIW97344.1"/>
    <property type="molecule type" value="Genomic_DNA"/>
</dbReference>
<evidence type="ECO:0000256" key="2">
    <source>
        <dbReference type="ARBA" id="ARBA00022475"/>
    </source>
</evidence>
<proteinExistence type="predicted"/>
<keyword evidence="6 8" id="KW-0472">Membrane</keyword>
<feature type="transmembrane region" description="Helical" evidence="8">
    <location>
        <begin position="168"/>
        <end position="189"/>
    </location>
</feature>
<comment type="subcellular location">
    <subcellularLocation>
        <location evidence="1">Cell membrane</location>
        <topology evidence="1">Multi-pass membrane protein</topology>
    </subcellularLocation>
    <subcellularLocation>
        <location evidence="7">Membrane</location>
        <topology evidence="7">Multi-pass membrane protein</topology>
    </subcellularLocation>
</comment>
<dbReference type="GO" id="GO:0005886">
    <property type="term" value="C:plasma membrane"/>
    <property type="evidence" value="ECO:0007669"/>
    <property type="project" value="UniProtKB-SubCell"/>
</dbReference>
<evidence type="ECO:0000256" key="1">
    <source>
        <dbReference type="ARBA" id="ARBA00004651"/>
    </source>
</evidence>
<gene>
    <name evidence="10" type="ORF">COZ82_00075</name>
</gene>
<feature type="transmembrane region" description="Helical" evidence="8">
    <location>
        <begin position="81"/>
        <end position="101"/>
    </location>
</feature>
<feature type="transmembrane region" description="Helical" evidence="8">
    <location>
        <begin position="12"/>
        <end position="29"/>
    </location>
</feature>
<evidence type="ECO:0000256" key="8">
    <source>
        <dbReference type="SAM" id="Phobius"/>
    </source>
</evidence>
<feature type="transmembrane region" description="Helical" evidence="8">
    <location>
        <begin position="250"/>
        <end position="269"/>
    </location>
</feature>
<feature type="transmembrane region" description="Helical" evidence="8">
    <location>
        <begin position="113"/>
        <end position="132"/>
    </location>
</feature>
<comment type="caution">
    <text evidence="10">The sequence shown here is derived from an EMBL/GenBank/DDBJ whole genome shotgun (WGS) entry which is preliminary data.</text>
</comment>
<reference evidence="11" key="1">
    <citation type="submission" date="2017-09" db="EMBL/GenBank/DDBJ databases">
        <title>Depth-based differentiation of microbial function through sediment-hosted aquifers and enrichment of novel symbionts in the deep terrestrial subsurface.</title>
        <authorList>
            <person name="Probst A.J."/>
            <person name="Ladd B."/>
            <person name="Jarett J.K."/>
            <person name="Geller-Mcgrath D.E."/>
            <person name="Sieber C.M.K."/>
            <person name="Emerson J.B."/>
            <person name="Anantharaman K."/>
            <person name="Thomas B.C."/>
            <person name="Malmstrom R."/>
            <person name="Stieglmeier M."/>
            <person name="Klingl A."/>
            <person name="Woyke T."/>
            <person name="Ryan C.M."/>
            <person name="Banfield J.F."/>
        </authorList>
    </citation>
    <scope>NUCLEOTIDE SEQUENCE [LARGE SCALE GENOMIC DNA]</scope>
</reference>